<dbReference type="InterPro" id="IPR016186">
    <property type="entry name" value="C-type_lectin-like/link_sf"/>
</dbReference>
<dbReference type="CDD" id="cd03590">
    <property type="entry name" value="CLECT_DC-SIGN_like"/>
    <property type="match status" value="1"/>
</dbReference>
<evidence type="ECO:0000256" key="1">
    <source>
        <dbReference type="ARBA" id="ARBA00022734"/>
    </source>
</evidence>
<dbReference type="SUPFAM" id="SSF56436">
    <property type="entry name" value="C-type lectin-like"/>
    <property type="match status" value="1"/>
</dbReference>
<evidence type="ECO:0000256" key="2">
    <source>
        <dbReference type="SAM" id="Coils"/>
    </source>
</evidence>
<keyword evidence="2" id="KW-0175">Coiled coil</keyword>
<feature type="domain" description="C-type lectin" evidence="4">
    <location>
        <begin position="158"/>
        <end position="280"/>
    </location>
</feature>
<proteinExistence type="predicted"/>
<keyword evidence="3" id="KW-0472">Membrane</keyword>
<dbReference type="InterPro" id="IPR050111">
    <property type="entry name" value="C-type_lectin/snaclec_domain"/>
</dbReference>
<dbReference type="EMBL" id="JAGEUA010000011">
    <property type="protein sequence ID" value="KAL0962386.1"/>
    <property type="molecule type" value="Genomic_DNA"/>
</dbReference>
<dbReference type="PROSITE" id="PS50041">
    <property type="entry name" value="C_TYPE_LECTIN_2"/>
    <property type="match status" value="1"/>
</dbReference>
<keyword evidence="1" id="KW-0430">Lectin</keyword>
<name>A0ABD0VYA7_UMBPY</name>
<organism evidence="5 6">
    <name type="scientific">Umbra pygmaea</name>
    <name type="common">Eastern mudminnow</name>
    <dbReference type="NCBI Taxonomy" id="75934"/>
    <lineage>
        <taxon>Eukaryota</taxon>
        <taxon>Metazoa</taxon>
        <taxon>Chordata</taxon>
        <taxon>Craniata</taxon>
        <taxon>Vertebrata</taxon>
        <taxon>Euteleostomi</taxon>
        <taxon>Actinopterygii</taxon>
        <taxon>Neopterygii</taxon>
        <taxon>Teleostei</taxon>
        <taxon>Protacanthopterygii</taxon>
        <taxon>Esociformes</taxon>
        <taxon>Umbridae</taxon>
        <taxon>Umbra</taxon>
    </lineage>
</organism>
<dbReference type="GO" id="GO:0030246">
    <property type="term" value="F:carbohydrate binding"/>
    <property type="evidence" value="ECO:0007669"/>
    <property type="project" value="UniProtKB-KW"/>
</dbReference>
<dbReference type="AlphaFoldDB" id="A0ABD0VYA7"/>
<keyword evidence="3" id="KW-0812">Transmembrane</keyword>
<evidence type="ECO:0000259" key="4">
    <source>
        <dbReference type="PROSITE" id="PS50041"/>
    </source>
</evidence>
<sequence>MVDTGSLPGEGMYSQLIDDSQYIEEAEQRIPGVHTVPSLRAFHGQTGPGPYRLATICLGGLCAVLLFTVIAVSTHYKSLQGLHEQNLLPQNESGGQSQMQKQPVNITALTESLRKLKAEKEVCLKERAKLQARLAKLEKVPSLSPPTTATCPSDWLHFNGSCYYISTRSKTWPDSQAWCKEKGGHLAIILTAEEQEFLWNQLPRGHWNAYWFGISDETAEADWLWVDGTKVIGGFWEVGEPNNHIDEDCGYIVKTRVLERKAIRSWYDAPCTMYWPYICEI</sequence>
<keyword evidence="3" id="KW-1133">Transmembrane helix</keyword>
<dbReference type="SMART" id="SM00034">
    <property type="entry name" value="CLECT"/>
    <property type="match status" value="1"/>
</dbReference>
<comment type="caution">
    <text evidence="5">The sequence shown here is derived from an EMBL/GenBank/DDBJ whole genome shotgun (WGS) entry which is preliminary data.</text>
</comment>
<dbReference type="PANTHER" id="PTHR22803">
    <property type="entry name" value="MANNOSE, PHOSPHOLIPASE, LECTIN RECEPTOR RELATED"/>
    <property type="match status" value="1"/>
</dbReference>
<evidence type="ECO:0000256" key="3">
    <source>
        <dbReference type="SAM" id="Phobius"/>
    </source>
</evidence>
<dbReference type="Gene3D" id="3.10.100.10">
    <property type="entry name" value="Mannose-Binding Protein A, subunit A"/>
    <property type="match status" value="1"/>
</dbReference>
<evidence type="ECO:0000313" key="5">
    <source>
        <dbReference type="EMBL" id="KAL0962386.1"/>
    </source>
</evidence>
<evidence type="ECO:0000313" key="6">
    <source>
        <dbReference type="Proteomes" id="UP001557470"/>
    </source>
</evidence>
<accession>A0ABD0VYA7</accession>
<feature type="transmembrane region" description="Helical" evidence="3">
    <location>
        <begin position="51"/>
        <end position="72"/>
    </location>
</feature>
<gene>
    <name evidence="5" type="ORF">UPYG_G00339400</name>
</gene>
<dbReference type="InterPro" id="IPR001304">
    <property type="entry name" value="C-type_lectin-like"/>
</dbReference>
<feature type="coiled-coil region" evidence="2">
    <location>
        <begin position="106"/>
        <end position="140"/>
    </location>
</feature>
<dbReference type="Pfam" id="PF00059">
    <property type="entry name" value="Lectin_C"/>
    <property type="match status" value="1"/>
</dbReference>
<protein>
    <recommendedName>
        <fullName evidence="4">C-type lectin domain-containing protein</fullName>
    </recommendedName>
</protein>
<reference evidence="5 6" key="1">
    <citation type="submission" date="2024-06" db="EMBL/GenBank/DDBJ databases">
        <authorList>
            <person name="Pan Q."/>
            <person name="Wen M."/>
            <person name="Jouanno E."/>
            <person name="Zahm M."/>
            <person name="Klopp C."/>
            <person name="Cabau C."/>
            <person name="Louis A."/>
            <person name="Berthelot C."/>
            <person name="Parey E."/>
            <person name="Roest Crollius H."/>
            <person name="Montfort J."/>
            <person name="Robinson-Rechavi M."/>
            <person name="Bouchez O."/>
            <person name="Lampietro C."/>
            <person name="Lopez Roques C."/>
            <person name="Donnadieu C."/>
            <person name="Postlethwait J."/>
            <person name="Bobe J."/>
            <person name="Verreycken H."/>
            <person name="Guiguen Y."/>
        </authorList>
    </citation>
    <scope>NUCLEOTIDE SEQUENCE [LARGE SCALE GENOMIC DNA]</scope>
    <source>
        <strain evidence="5">Up_M1</strain>
        <tissue evidence="5">Testis</tissue>
    </source>
</reference>
<dbReference type="InterPro" id="IPR033989">
    <property type="entry name" value="CD209-like_CTLD"/>
</dbReference>
<dbReference type="InterPro" id="IPR016187">
    <property type="entry name" value="CTDL_fold"/>
</dbReference>
<keyword evidence="6" id="KW-1185">Reference proteome</keyword>
<dbReference type="Proteomes" id="UP001557470">
    <property type="component" value="Unassembled WGS sequence"/>
</dbReference>